<dbReference type="AlphaFoldDB" id="A0A4R0NBH0"/>
<dbReference type="EMBL" id="SJSM01000005">
    <property type="protein sequence ID" value="TCC96613.1"/>
    <property type="molecule type" value="Genomic_DNA"/>
</dbReference>
<dbReference type="InterPro" id="IPR029058">
    <property type="entry name" value="AB_hydrolase_fold"/>
</dbReference>
<evidence type="ECO:0000259" key="3">
    <source>
        <dbReference type="Pfam" id="PF00930"/>
    </source>
</evidence>
<dbReference type="InterPro" id="IPR002469">
    <property type="entry name" value="Peptidase_S9B_N"/>
</dbReference>
<feature type="domain" description="Dipeptidylpeptidase IV N-terminal" evidence="3">
    <location>
        <begin position="147"/>
        <end position="434"/>
    </location>
</feature>
<keyword evidence="1" id="KW-0732">Signal</keyword>
<dbReference type="InterPro" id="IPR050278">
    <property type="entry name" value="Serine_Prot_S9B/DPPIV"/>
</dbReference>
<keyword evidence="5" id="KW-1185">Reference proteome</keyword>
<dbReference type="RefSeq" id="WP_131608951.1">
    <property type="nucleotide sequence ID" value="NZ_SJSM01000005.1"/>
</dbReference>
<evidence type="ECO:0000259" key="2">
    <source>
        <dbReference type="Pfam" id="PF00326"/>
    </source>
</evidence>
<dbReference type="Gene3D" id="2.140.10.30">
    <property type="entry name" value="Dipeptidylpeptidase IV, N-terminal domain"/>
    <property type="match status" value="1"/>
</dbReference>
<dbReference type="PANTHER" id="PTHR11731:SF193">
    <property type="entry name" value="DIPEPTIDYL PEPTIDASE 9"/>
    <property type="match status" value="1"/>
</dbReference>
<dbReference type="GO" id="GO:0008236">
    <property type="term" value="F:serine-type peptidase activity"/>
    <property type="evidence" value="ECO:0007669"/>
    <property type="project" value="InterPro"/>
</dbReference>
<dbReference type="SUPFAM" id="SSF53474">
    <property type="entry name" value="alpha/beta-Hydrolases"/>
    <property type="match status" value="1"/>
</dbReference>
<dbReference type="Pfam" id="PF00326">
    <property type="entry name" value="Peptidase_S9"/>
    <property type="match status" value="1"/>
</dbReference>
<proteinExistence type="predicted"/>
<protein>
    <submittedName>
        <fullName evidence="4">S9 family peptidase</fullName>
    </submittedName>
</protein>
<dbReference type="Pfam" id="PF00930">
    <property type="entry name" value="DPPIV_N"/>
    <property type="match status" value="1"/>
</dbReference>
<evidence type="ECO:0000256" key="1">
    <source>
        <dbReference type="SAM" id="SignalP"/>
    </source>
</evidence>
<feature type="chain" id="PRO_5020998697" evidence="1">
    <location>
        <begin position="20"/>
        <end position="720"/>
    </location>
</feature>
<dbReference type="OrthoDB" id="9777457at2"/>
<dbReference type="GO" id="GO:0008239">
    <property type="term" value="F:dipeptidyl-peptidase activity"/>
    <property type="evidence" value="ECO:0007669"/>
    <property type="project" value="TreeGrafter"/>
</dbReference>
<dbReference type="InterPro" id="IPR001375">
    <property type="entry name" value="Peptidase_S9_cat"/>
</dbReference>
<sequence length="720" mass="81206">MKKLILLIHLVSIAFCGFAQNKQLTMQDAMSNARTVLAPENLSQIQFIYGTEDYVYAKRVGNTPVWLSGNAKTKEDQSFLTLSLLNQKLRAAQQDTLKVLPMIQFNQGTNWILNLNGSKVALDPVKNTVEVLVDKSLMGMANVEESKAGYVAYLDNFNLFVAKGADKKQVTTDGSKDIVYASSVHREEFGISKGIFWSNSGKLLAFYRMDQSMVTDYPIIDWTTRPAQNVNIKYPMAGDKSHQVTLGVYNAETKNVVYIKTGEPVEQYLTNIAWSPDDKYVYIAVLNRGQNHMKLNQYDAVTGDFVKTLFEEKDEKYVEPLVPMLFLKNDPSKFIWQSNRDGWNHLYLYSSAGKLLKQLTKGPWEVLDVKNFDAKGDQLFYVSTEESPITRNLYVLNVKSGKTRRITQGFAVHNAQVSASGNTVIDSYSTPNDPKVIQLVETATLKTKVLLKAANPLAAYATANGSIFTIKSKSGDELYMNLYKPVNYDANKKYPVVVYWYGGPHAQLITNGWNGGAGDYWSRYMAQNGYVVLTIDVRGSDNRGKAFEQSMFRRAGDVQMEDMMTAVDYLKSQPYVDSANMGLFGWSFGGFATTDFMLTHPGVFKAAVAGGPVINWQFYEIMYTERYMDTPQENPEGYAATYLSNKVDQLKGKLMLIHGQQDPVVVQQHSVDFVKHAVDKGVQVDYMIYPGHEHNVMGKDRVHLYQKVTDYFEVYLKGKK</sequence>
<reference evidence="4 5" key="1">
    <citation type="submission" date="2019-02" db="EMBL/GenBank/DDBJ databases">
        <title>Pedobacter sp. RP-3-8 sp. nov., isolated from Arctic soil.</title>
        <authorList>
            <person name="Dahal R.H."/>
        </authorList>
    </citation>
    <scope>NUCLEOTIDE SEQUENCE [LARGE SCALE GENOMIC DNA]</scope>
    <source>
        <strain evidence="4 5">RP-3-8</strain>
    </source>
</reference>
<feature type="domain" description="Peptidase S9 prolyl oligopeptidase catalytic" evidence="2">
    <location>
        <begin position="524"/>
        <end position="718"/>
    </location>
</feature>
<name>A0A4R0NBH0_9SPHI</name>
<dbReference type="PANTHER" id="PTHR11731">
    <property type="entry name" value="PROTEASE FAMILY S9B,C DIPEPTIDYL-PEPTIDASE IV-RELATED"/>
    <property type="match status" value="1"/>
</dbReference>
<dbReference type="SUPFAM" id="SSF82171">
    <property type="entry name" value="DPP6 N-terminal domain-like"/>
    <property type="match status" value="1"/>
</dbReference>
<comment type="caution">
    <text evidence="4">The sequence shown here is derived from an EMBL/GenBank/DDBJ whole genome shotgun (WGS) entry which is preliminary data.</text>
</comment>
<dbReference type="Proteomes" id="UP000291117">
    <property type="component" value="Unassembled WGS sequence"/>
</dbReference>
<evidence type="ECO:0000313" key="5">
    <source>
        <dbReference type="Proteomes" id="UP000291117"/>
    </source>
</evidence>
<feature type="signal peptide" evidence="1">
    <location>
        <begin position="1"/>
        <end position="19"/>
    </location>
</feature>
<evidence type="ECO:0000313" key="4">
    <source>
        <dbReference type="EMBL" id="TCC96613.1"/>
    </source>
</evidence>
<dbReference type="GO" id="GO:0006508">
    <property type="term" value="P:proteolysis"/>
    <property type="evidence" value="ECO:0007669"/>
    <property type="project" value="InterPro"/>
</dbReference>
<accession>A0A4R0NBH0</accession>
<gene>
    <name evidence="4" type="ORF">EZ444_11625</name>
</gene>
<organism evidence="4 5">
    <name type="scientific">Pedobacter hiemivivus</name>
    <dbReference type="NCBI Taxonomy" id="2530454"/>
    <lineage>
        <taxon>Bacteria</taxon>
        <taxon>Pseudomonadati</taxon>
        <taxon>Bacteroidota</taxon>
        <taxon>Sphingobacteriia</taxon>
        <taxon>Sphingobacteriales</taxon>
        <taxon>Sphingobacteriaceae</taxon>
        <taxon>Pedobacter</taxon>
    </lineage>
</organism>
<dbReference type="Gene3D" id="3.40.50.1820">
    <property type="entry name" value="alpha/beta hydrolase"/>
    <property type="match status" value="1"/>
</dbReference>